<sequence length="118" mass="13107">MPAALEPVEHECLACYLLRAVCAQGCDGTQLFLLAYRDANAPRATAVARKMQLLGGYCDCEILANAIRPITREANQAVENDEELVCKGVRRGTTQPCEHWLMRRGVQWGGGQFRRRSA</sequence>
<proteinExistence type="predicted"/>
<protein>
    <submittedName>
        <fullName evidence="1">DUF2695 domain-containing protein</fullName>
    </submittedName>
</protein>
<accession>A0A4Y8TWZ9</accession>
<evidence type="ECO:0000313" key="1">
    <source>
        <dbReference type="EMBL" id="TFH56064.1"/>
    </source>
</evidence>
<name>A0A4Y8TWZ9_9MICC</name>
<evidence type="ECO:0000313" key="2">
    <source>
        <dbReference type="Proteomes" id="UP000297638"/>
    </source>
</evidence>
<dbReference type="EMBL" id="SPDS01000001">
    <property type="protein sequence ID" value="TFH56064.1"/>
    <property type="molecule type" value="Genomic_DNA"/>
</dbReference>
<gene>
    <name evidence="1" type="ORF">EXY26_03070</name>
</gene>
<comment type="caution">
    <text evidence="1">The sequence shown here is derived from an EMBL/GenBank/DDBJ whole genome shotgun (WGS) entry which is preliminary data.</text>
</comment>
<dbReference type="InterPro" id="IPR024248">
    <property type="entry name" value="DUF2695"/>
</dbReference>
<reference evidence="1 2" key="1">
    <citation type="submission" date="2019-03" db="EMBL/GenBank/DDBJ databases">
        <title>Glutamicibacter sp. LJH19 genome.</title>
        <authorList>
            <person name="Sinai Borker S."/>
            <person name="Kumar R."/>
        </authorList>
    </citation>
    <scope>NUCLEOTIDE SEQUENCE [LARGE SCALE GENOMIC DNA]</scope>
    <source>
        <strain evidence="1 2">LJH19</strain>
    </source>
</reference>
<dbReference type="Pfam" id="PF10905">
    <property type="entry name" value="DUF2695"/>
    <property type="match status" value="1"/>
</dbReference>
<dbReference type="RefSeq" id="WP_134779345.1">
    <property type="nucleotide sequence ID" value="NZ_JABUYH010000018.1"/>
</dbReference>
<dbReference type="Proteomes" id="UP000297638">
    <property type="component" value="Unassembled WGS sequence"/>
</dbReference>
<dbReference type="AlphaFoldDB" id="A0A4Y8TWZ9"/>
<organism evidence="1 2">
    <name type="scientific">Glutamicibacter arilaitensis</name>
    <dbReference type="NCBI Taxonomy" id="256701"/>
    <lineage>
        <taxon>Bacteria</taxon>
        <taxon>Bacillati</taxon>
        <taxon>Actinomycetota</taxon>
        <taxon>Actinomycetes</taxon>
        <taxon>Micrococcales</taxon>
        <taxon>Micrococcaceae</taxon>
        <taxon>Glutamicibacter</taxon>
    </lineage>
</organism>